<dbReference type="Proteomes" id="UP000275846">
    <property type="component" value="Unassembled WGS sequence"/>
</dbReference>
<evidence type="ECO:0000313" key="3">
    <source>
        <dbReference type="Proteomes" id="UP000275846"/>
    </source>
</evidence>
<organism evidence="4">
    <name type="scientific">Schistocephalus solidus</name>
    <name type="common">Tapeworm</name>
    <dbReference type="NCBI Taxonomy" id="70667"/>
    <lineage>
        <taxon>Eukaryota</taxon>
        <taxon>Metazoa</taxon>
        <taxon>Spiralia</taxon>
        <taxon>Lophotrochozoa</taxon>
        <taxon>Platyhelminthes</taxon>
        <taxon>Cestoda</taxon>
        <taxon>Eucestoda</taxon>
        <taxon>Diphyllobothriidea</taxon>
        <taxon>Diphyllobothriidae</taxon>
        <taxon>Schistocephalus</taxon>
    </lineage>
</organism>
<name>A0A183T571_SCHSO</name>
<keyword evidence="1" id="KW-0175">Coiled coil</keyword>
<dbReference type="WBParaSite" id="SSLN_0001206401-mRNA-1">
    <property type="protein sequence ID" value="SSLN_0001206401-mRNA-1"/>
    <property type="gene ID" value="SSLN_0001206401"/>
</dbReference>
<keyword evidence="3" id="KW-1185">Reference proteome</keyword>
<sequence>MREKARRACEARKQARDAKPAMRETFKVIKESIQALSTPKPSHQRAVVVAQMAAAAATKRAREAEEEAEGQMQHLLRDIRDSVFMLENRESTESSEDE</sequence>
<protein>
    <submittedName>
        <fullName evidence="4">BHLH domain-containing protein</fullName>
    </submittedName>
</protein>
<reference evidence="4" key="1">
    <citation type="submission" date="2016-06" db="UniProtKB">
        <authorList>
            <consortium name="WormBaseParasite"/>
        </authorList>
    </citation>
    <scope>IDENTIFICATION</scope>
</reference>
<evidence type="ECO:0000313" key="2">
    <source>
        <dbReference type="EMBL" id="VDL98004.1"/>
    </source>
</evidence>
<dbReference type="EMBL" id="UYSU01036674">
    <property type="protein sequence ID" value="VDL98004.1"/>
    <property type="molecule type" value="Genomic_DNA"/>
</dbReference>
<evidence type="ECO:0000256" key="1">
    <source>
        <dbReference type="SAM" id="Coils"/>
    </source>
</evidence>
<reference evidence="2 3" key="2">
    <citation type="submission" date="2018-11" db="EMBL/GenBank/DDBJ databases">
        <authorList>
            <consortium name="Pathogen Informatics"/>
        </authorList>
    </citation>
    <scope>NUCLEOTIDE SEQUENCE [LARGE SCALE GENOMIC DNA]</scope>
    <source>
        <strain evidence="2 3">NST_G2</strain>
    </source>
</reference>
<feature type="coiled-coil region" evidence="1">
    <location>
        <begin position="47"/>
        <end position="78"/>
    </location>
</feature>
<gene>
    <name evidence="2" type="ORF">SSLN_LOCUS11619</name>
</gene>
<accession>A0A183T571</accession>
<proteinExistence type="predicted"/>
<evidence type="ECO:0000313" key="4">
    <source>
        <dbReference type="WBParaSite" id="SSLN_0001206401-mRNA-1"/>
    </source>
</evidence>
<dbReference type="AlphaFoldDB" id="A0A183T571"/>